<dbReference type="Proteomes" id="UP000693738">
    <property type="component" value="Unassembled WGS sequence"/>
</dbReference>
<dbReference type="InterPro" id="IPR002937">
    <property type="entry name" value="Amino_oxidase"/>
</dbReference>
<evidence type="ECO:0000313" key="2">
    <source>
        <dbReference type="EMBL" id="CAG7562542.1"/>
    </source>
</evidence>
<feature type="domain" description="Amine oxidase" evidence="1">
    <location>
        <begin position="97"/>
        <end position="229"/>
    </location>
</feature>
<reference evidence="2" key="1">
    <citation type="submission" date="2021-05" db="EMBL/GenBank/DDBJ databases">
        <authorList>
            <person name="Khan N."/>
        </authorList>
    </citation>
    <scope>NUCLEOTIDE SEQUENCE</scope>
</reference>
<comment type="caution">
    <text evidence="2">The sequence shown here is derived from an EMBL/GenBank/DDBJ whole genome shotgun (WGS) entry which is preliminary data.</text>
</comment>
<dbReference type="PANTHER" id="PTHR10742">
    <property type="entry name" value="FLAVIN MONOAMINE OXIDASE"/>
    <property type="match status" value="1"/>
</dbReference>
<protein>
    <recommendedName>
        <fullName evidence="1">Amine oxidase domain-containing protein</fullName>
    </recommendedName>
</protein>
<name>A0A8J2ISQ1_FUSEQ</name>
<dbReference type="GO" id="GO:0009063">
    <property type="term" value="P:amino acid catabolic process"/>
    <property type="evidence" value="ECO:0007669"/>
    <property type="project" value="TreeGrafter"/>
</dbReference>
<proteinExistence type="predicted"/>
<dbReference type="AlphaFoldDB" id="A0A8J2ISQ1"/>
<dbReference type="PANTHER" id="PTHR10742:SF342">
    <property type="entry name" value="AMINE OXIDASE"/>
    <property type="match status" value="1"/>
</dbReference>
<dbReference type="GO" id="GO:0001716">
    <property type="term" value="F:L-amino-acid oxidase activity"/>
    <property type="evidence" value="ECO:0007669"/>
    <property type="project" value="TreeGrafter"/>
</dbReference>
<evidence type="ECO:0000313" key="3">
    <source>
        <dbReference type="Proteomes" id="UP000693738"/>
    </source>
</evidence>
<accession>A0A8J2ISQ1</accession>
<organism evidence="2 3">
    <name type="scientific">Fusarium equiseti</name>
    <name type="common">Fusarium scirpi</name>
    <dbReference type="NCBI Taxonomy" id="61235"/>
    <lineage>
        <taxon>Eukaryota</taxon>
        <taxon>Fungi</taxon>
        <taxon>Dikarya</taxon>
        <taxon>Ascomycota</taxon>
        <taxon>Pezizomycotina</taxon>
        <taxon>Sordariomycetes</taxon>
        <taxon>Hypocreomycetidae</taxon>
        <taxon>Hypocreales</taxon>
        <taxon>Nectriaceae</taxon>
        <taxon>Fusarium</taxon>
        <taxon>Fusarium incarnatum-equiseti species complex</taxon>
    </lineage>
</organism>
<dbReference type="Pfam" id="PF01593">
    <property type="entry name" value="Amino_oxidase"/>
    <property type="match status" value="1"/>
</dbReference>
<evidence type="ECO:0000259" key="1">
    <source>
        <dbReference type="Pfam" id="PF01593"/>
    </source>
</evidence>
<sequence length="248" mass="28317">MQNLDFDTKEWVTIRDGMSRMTQCAANLVGFENIRLNTRVDGITNLDDGRVELSAKSLHQSTTMAFDAVVLSIPPAAIHNIVDPPKWSFMKEQAIRDLRFRWIVFPSNDMGSSGSGVLLLYSWMSDAAKWSGLSQDERVKICLHDLSKHYADDPEIDVYEQYIESFDVLWTNEWCGGDAMYLPGQFSRFHEVAKARERQIFFAGEHFSRHHTWIAGAIDSAWRTTGEVLGRGVQALGREYFSADQKRE</sequence>
<dbReference type="EMBL" id="CAJSTJ010000151">
    <property type="protein sequence ID" value="CAG7562542.1"/>
    <property type="molecule type" value="Genomic_DNA"/>
</dbReference>
<dbReference type="InterPro" id="IPR050281">
    <property type="entry name" value="Flavin_monoamine_oxidase"/>
</dbReference>
<gene>
    <name evidence="2" type="ORF">FEQUK3_LOCUS8255</name>
</gene>